<dbReference type="AlphaFoldDB" id="A0A0A9GZD8"/>
<sequence>MVRVPSAPCGNTFHYHCCQHLTLCNLWLLCRSHWQPHLPCYTVLQCGKQNLPTHHFLPGPPTCYLKRKNHCSLTQFHSQTSSNPQKRNSPLRHCSQPP</sequence>
<reference evidence="2" key="1">
    <citation type="submission" date="2014-09" db="EMBL/GenBank/DDBJ databases">
        <authorList>
            <person name="Magalhaes I.L.F."/>
            <person name="Oliveira U."/>
            <person name="Santos F.R."/>
            <person name="Vidigal T.H.D.A."/>
            <person name="Brescovit A.D."/>
            <person name="Santos A.J."/>
        </authorList>
    </citation>
    <scope>NUCLEOTIDE SEQUENCE</scope>
    <source>
        <tissue evidence="2">Shoot tissue taken approximately 20 cm above the soil surface</tissue>
    </source>
</reference>
<dbReference type="EMBL" id="GBRH01167546">
    <property type="protein sequence ID" value="JAE30350.1"/>
    <property type="molecule type" value="Transcribed_RNA"/>
</dbReference>
<feature type="compositionally biased region" description="Polar residues" evidence="1">
    <location>
        <begin position="77"/>
        <end position="88"/>
    </location>
</feature>
<proteinExistence type="predicted"/>
<evidence type="ECO:0000256" key="1">
    <source>
        <dbReference type="SAM" id="MobiDB-lite"/>
    </source>
</evidence>
<reference evidence="2" key="2">
    <citation type="journal article" date="2015" name="Data Brief">
        <title>Shoot transcriptome of the giant reed, Arundo donax.</title>
        <authorList>
            <person name="Barrero R.A."/>
            <person name="Guerrero F.D."/>
            <person name="Moolhuijzen P."/>
            <person name="Goolsby J.A."/>
            <person name="Tidwell J."/>
            <person name="Bellgard S.E."/>
            <person name="Bellgard M.I."/>
        </authorList>
    </citation>
    <scope>NUCLEOTIDE SEQUENCE</scope>
    <source>
        <tissue evidence="2">Shoot tissue taken approximately 20 cm above the soil surface</tissue>
    </source>
</reference>
<accession>A0A0A9GZD8</accession>
<protein>
    <submittedName>
        <fullName evidence="2">SET104</fullName>
    </submittedName>
</protein>
<organism evidence="2">
    <name type="scientific">Arundo donax</name>
    <name type="common">Giant reed</name>
    <name type="synonym">Donax arundinaceus</name>
    <dbReference type="NCBI Taxonomy" id="35708"/>
    <lineage>
        <taxon>Eukaryota</taxon>
        <taxon>Viridiplantae</taxon>
        <taxon>Streptophyta</taxon>
        <taxon>Embryophyta</taxon>
        <taxon>Tracheophyta</taxon>
        <taxon>Spermatophyta</taxon>
        <taxon>Magnoliopsida</taxon>
        <taxon>Liliopsida</taxon>
        <taxon>Poales</taxon>
        <taxon>Poaceae</taxon>
        <taxon>PACMAD clade</taxon>
        <taxon>Arundinoideae</taxon>
        <taxon>Arundineae</taxon>
        <taxon>Arundo</taxon>
    </lineage>
</organism>
<feature type="region of interest" description="Disordered" evidence="1">
    <location>
        <begin position="77"/>
        <end position="98"/>
    </location>
</feature>
<name>A0A0A9GZD8_ARUDO</name>
<evidence type="ECO:0000313" key="2">
    <source>
        <dbReference type="EMBL" id="JAE30350.1"/>
    </source>
</evidence>